<keyword evidence="8" id="KW-1185">Reference proteome</keyword>
<dbReference type="InterPro" id="IPR038718">
    <property type="entry name" value="SNF2-like_sf"/>
</dbReference>
<dbReference type="Gene3D" id="3.40.50.10810">
    <property type="entry name" value="Tandem AAA-ATPase domain"/>
    <property type="match status" value="1"/>
</dbReference>
<dbReference type="InterPro" id="IPR049730">
    <property type="entry name" value="SNF2/RAD54-like_C"/>
</dbReference>
<keyword evidence="1" id="KW-0547">Nucleotide-binding</keyword>
<organism evidence="7 8">
    <name type="scientific">Gleimia hominis</name>
    <dbReference type="NCBI Taxonomy" id="595468"/>
    <lineage>
        <taxon>Bacteria</taxon>
        <taxon>Bacillati</taxon>
        <taxon>Actinomycetota</taxon>
        <taxon>Actinomycetes</taxon>
        <taxon>Actinomycetales</taxon>
        <taxon>Actinomycetaceae</taxon>
        <taxon>Gleimia</taxon>
    </lineage>
</organism>
<reference evidence="7 8" key="1">
    <citation type="submission" date="2023-06" db="EMBL/GenBank/DDBJ databases">
        <title>Draft genome sequence of Gleimia hominis type strain CCUG 57540T.</title>
        <authorList>
            <person name="Salva-Serra F."/>
            <person name="Cardew S."/>
            <person name="Jensie Markopoulos S."/>
            <person name="Ohlen M."/>
            <person name="Inganas E."/>
            <person name="Svensson-Stadler L."/>
            <person name="Moore E.R.B."/>
        </authorList>
    </citation>
    <scope>NUCLEOTIDE SEQUENCE [LARGE SCALE GENOMIC DNA]</scope>
    <source>
        <strain evidence="7 8">CCUG 57540</strain>
    </source>
</reference>
<dbReference type="Pfam" id="PF00271">
    <property type="entry name" value="Helicase_C"/>
    <property type="match status" value="1"/>
</dbReference>
<dbReference type="InterPro" id="IPR000330">
    <property type="entry name" value="SNF2_N"/>
</dbReference>
<evidence type="ECO:0000256" key="2">
    <source>
        <dbReference type="ARBA" id="ARBA00022801"/>
    </source>
</evidence>
<sequence length="1127" mass="127881">MSEQNLMPRGQNATPDFTAPPEEFRLAAEALRIKYAALYNPLAAVESSNIDPLPHQIRAVYEDLLPKYPLRFLLADDPGAGKTIMAGLYIKEMLMRSAANRVLIVCPGGLATQWCAELEEKFGLEFKVFDPSLTHVAKSSNPFEDYDRLIVRMDQVARNEKWRKLIGEVLWDITVVDEAHRMSASFKNVDGDVSRTNRFKLGEVLSECSENFLLMTATPHSGKEESFQLFMSLLDKDRFAGKFKKNVHGSADTKDLMRRVVKERLLTFEGKPLFPERQATTVMYPLSEDEHRLYDSVTKYVRDGMNSVAQIMSTDRKRANSIGFALTMLQRRLASSPAAILRSLQRRRSRLNELLDHLRQNPDILTPVWQAAESPSPQDSWVASMDALDDEWDEMDVDSQDVFEREVNAIVDSSTGAQTLDELQAEIGVLDDLVEEAKRVRALNSDEKWAQLRQILQDKVLDYGSSQLPHKLIVFTEHKDTLDYLQEQIGAQLGQPEAVEVIHGGLNRAQRLAVQERFINDPAVRVLVATDAAGEGLNLQRADLMVNYDLPWNPNKIEQRFGRIHRIGQKRTCHLWNLVAGDTREGAVYGTLLQKIETMESAYQGRLFNVLGDRDAFNNRPLNELMMDAIRYGDNPQVQQRLNKVVSAGVADGLEKLQQERSAFPEFYSKLNVNEIREQMERARERKLQPGYISAFFLSALKALGGQVRKREKGRYEVVRVPGAVRDKARELDRQASLSVAYERITFDPQLVHVPGLVPDALLVAPGVLLLDAVVEATVERFEQFLNKGTVFVDRTENQPDEPILMLTVDQQIDDDRGEAVSRHFDYLYMTSSGHLSFSKTPPYLDYEAATPKEWGTVKDLLAKPWLKEAFSGEVQAFAYEQGGRDKKQALERQMTARNRHVLRLVRSRLTAESEYWFDQYNRKVDTERDSRPRGRMSAQGAFERAKSLQQRLFLREKELSPDVKLHLKPAAIRASALVVPEKMLGSAPKVAPRHAVDTQVVDRRAVDAVLAAEQLLGRKPREMPHNNKGFDIESVDSSGVRFFIEVKGRIDEPGADTFSVTANEVAFGRTQGTHYRLALVRVSPDGAQFDRLRYVRDAFAGFDTSPSTHSFTEKWRAYWDRGGRPV</sequence>
<evidence type="ECO:0000256" key="3">
    <source>
        <dbReference type="ARBA" id="ARBA00022806"/>
    </source>
</evidence>
<dbReference type="GO" id="GO:0004386">
    <property type="term" value="F:helicase activity"/>
    <property type="evidence" value="ECO:0007669"/>
    <property type="project" value="UniProtKB-KW"/>
</dbReference>
<feature type="domain" description="Helicase C-terminal" evidence="6">
    <location>
        <begin position="451"/>
        <end position="623"/>
    </location>
</feature>
<evidence type="ECO:0000256" key="1">
    <source>
        <dbReference type="ARBA" id="ARBA00022741"/>
    </source>
</evidence>
<dbReference type="SMART" id="SM00490">
    <property type="entry name" value="HELICc"/>
    <property type="match status" value="1"/>
</dbReference>
<dbReference type="InterPro" id="IPR024975">
    <property type="entry name" value="NOV_C"/>
</dbReference>
<evidence type="ECO:0000313" key="8">
    <source>
        <dbReference type="Proteomes" id="UP001247542"/>
    </source>
</evidence>
<evidence type="ECO:0000259" key="6">
    <source>
        <dbReference type="PROSITE" id="PS51194"/>
    </source>
</evidence>
<dbReference type="PANTHER" id="PTHR45766:SF6">
    <property type="entry name" value="SWI_SNF-RELATED MATRIX-ASSOCIATED ACTIN-DEPENDENT REGULATOR OF CHROMATIN SUBFAMILY A-LIKE PROTEIN 1"/>
    <property type="match status" value="1"/>
</dbReference>
<dbReference type="Proteomes" id="UP001247542">
    <property type="component" value="Unassembled WGS sequence"/>
</dbReference>
<dbReference type="InterPro" id="IPR057342">
    <property type="entry name" value="DEXDc_RapA"/>
</dbReference>
<dbReference type="SMART" id="SM00487">
    <property type="entry name" value="DEXDc"/>
    <property type="match status" value="1"/>
</dbReference>
<dbReference type="CDD" id="cd18793">
    <property type="entry name" value="SF2_C_SNF"/>
    <property type="match status" value="1"/>
</dbReference>
<dbReference type="RefSeq" id="WP_313272029.1">
    <property type="nucleotide sequence ID" value="NZ_JASXSX010000001.1"/>
</dbReference>
<dbReference type="PROSITE" id="PS51194">
    <property type="entry name" value="HELICASE_CTER"/>
    <property type="match status" value="1"/>
</dbReference>
<keyword evidence="4" id="KW-0067">ATP-binding</keyword>
<proteinExistence type="predicted"/>
<dbReference type="InterPro" id="IPR001650">
    <property type="entry name" value="Helicase_C-like"/>
</dbReference>
<evidence type="ECO:0000259" key="5">
    <source>
        <dbReference type="PROSITE" id="PS51192"/>
    </source>
</evidence>
<comment type="caution">
    <text evidence="7">The sequence shown here is derived from an EMBL/GenBank/DDBJ whole genome shotgun (WGS) entry which is preliminary data.</text>
</comment>
<dbReference type="EMBL" id="JASXSX010000001">
    <property type="protein sequence ID" value="MDT3766834.1"/>
    <property type="molecule type" value="Genomic_DNA"/>
</dbReference>
<feature type="domain" description="Helicase ATP-binding" evidence="5">
    <location>
        <begin position="63"/>
        <end position="237"/>
    </location>
</feature>
<dbReference type="PROSITE" id="PS51192">
    <property type="entry name" value="HELICASE_ATP_BIND_1"/>
    <property type="match status" value="1"/>
</dbReference>
<dbReference type="InterPro" id="IPR027417">
    <property type="entry name" value="P-loop_NTPase"/>
</dbReference>
<keyword evidence="3 7" id="KW-0347">Helicase</keyword>
<name>A0ABU3I8Y8_9ACTO</name>
<dbReference type="Pfam" id="PF13020">
    <property type="entry name" value="NOV_C"/>
    <property type="match status" value="1"/>
</dbReference>
<protein>
    <submittedName>
        <fullName evidence="7">Helicase-related protein</fullName>
    </submittedName>
</protein>
<keyword evidence="2" id="KW-0378">Hydrolase</keyword>
<dbReference type="CDD" id="cd18011">
    <property type="entry name" value="DEXDc_RapA"/>
    <property type="match status" value="1"/>
</dbReference>
<accession>A0ABU3I8Y8</accession>
<dbReference type="Pfam" id="PF00176">
    <property type="entry name" value="SNF2-rel_dom"/>
    <property type="match status" value="1"/>
</dbReference>
<evidence type="ECO:0000256" key="4">
    <source>
        <dbReference type="ARBA" id="ARBA00022840"/>
    </source>
</evidence>
<evidence type="ECO:0000313" key="7">
    <source>
        <dbReference type="EMBL" id="MDT3766834.1"/>
    </source>
</evidence>
<dbReference type="SUPFAM" id="SSF52540">
    <property type="entry name" value="P-loop containing nucleoside triphosphate hydrolases"/>
    <property type="match status" value="2"/>
</dbReference>
<dbReference type="InterPro" id="IPR014001">
    <property type="entry name" value="Helicase_ATP-bd"/>
</dbReference>
<dbReference type="PANTHER" id="PTHR45766">
    <property type="entry name" value="DNA ANNEALING HELICASE AND ENDONUCLEASE ZRANB3 FAMILY MEMBER"/>
    <property type="match status" value="1"/>
</dbReference>
<gene>
    <name evidence="7" type="ORF">QS713_01990</name>
</gene>
<dbReference type="Gene3D" id="3.40.50.300">
    <property type="entry name" value="P-loop containing nucleotide triphosphate hydrolases"/>
    <property type="match status" value="1"/>
</dbReference>